<reference evidence="1" key="1">
    <citation type="submission" date="2022-11" db="EMBL/GenBank/DDBJ databases">
        <title>Biodiversity and phylogenetic relationships of bacteria.</title>
        <authorList>
            <person name="Machado R.A.R."/>
            <person name="Bhat A."/>
            <person name="Loulou A."/>
            <person name="Kallel S."/>
        </authorList>
    </citation>
    <scope>NUCLEOTIDE SEQUENCE</scope>
    <source>
        <strain evidence="1">K-TC2</strain>
    </source>
</reference>
<evidence type="ECO:0000313" key="1">
    <source>
        <dbReference type="EMBL" id="MCX5570643.1"/>
    </source>
</evidence>
<evidence type="ECO:0000313" key="2">
    <source>
        <dbReference type="Proteomes" id="UP001144805"/>
    </source>
</evidence>
<dbReference type="RefSeq" id="WP_266339602.1">
    <property type="nucleotide sequence ID" value="NZ_JAPKNK010000006.1"/>
</dbReference>
<comment type="caution">
    <text evidence="1">The sequence shown here is derived from an EMBL/GenBank/DDBJ whole genome shotgun (WGS) entry which is preliminary data.</text>
</comment>
<protein>
    <submittedName>
        <fullName evidence="1">DUF982 domain-containing protein</fullName>
    </submittedName>
</protein>
<dbReference type="Pfam" id="PF06169">
    <property type="entry name" value="DUF982"/>
    <property type="match status" value="1"/>
</dbReference>
<accession>A0A9X3E6U2</accession>
<dbReference type="AlphaFoldDB" id="A0A9X3E6U2"/>
<dbReference type="Gene3D" id="6.10.250.730">
    <property type="match status" value="1"/>
</dbReference>
<dbReference type="Proteomes" id="UP001144805">
    <property type="component" value="Unassembled WGS sequence"/>
</dbReference>
<keyword evidence="2" id="KW-1185">Reference proteome</keyword>
<proteinExistence type="predicted"/>
<dbReference type="EMBL" id="JAPKNK010000006">
    <property type="protein sequence ID" value="MCX5570643.1"/>
    <property type="molecule type" value="Genomic_DNA"/>
</dbReference>
<dbReference type="InterPro" id="IPR010385">
    <property type="entry name" value="DUF982"/>
</dbReference>
<organism evidence="1 2">
    <name type="scientific">Kaistia nematophila</name>
    <dbReference type="NCBI Taxonomy" id="2994654"/>
    <lineage>
        <taxon>Bacteria</taxon>
        <taxon>Pseudomonadati</taxon>
        <taxon>Pseudomonadota</taxon>
        <taxon>Alphaproteobacteria</taxon>
        <taxon>Hyphomicrobiales</taxon>
        <taxon>Kaistiaceae</taxon>
        <taxon>Kaistia</taxon>
    </lineage>
</organism>
<name>A0A9X3E6U2_9HYPH</name>
<gene>
    <name evidence="1" type="ORF">OSH07_15645</name>
</gene>
<sequence length="84" mass="9521">MNHKFAPVYLWNSDGKQFAVSDVLRVAKWLTELWPAEYRGTDRHIEAMEICLLELEGNATPDDVRALFVEAAFEADLLAVDLLA</sequence>